<dbReference type="KEGG" id="aare:D3093_32320"/>
<dbReference type="InterPro" id="IPR036736">
    <property type="entry name" value="ACP-like_sf"/>
</dbReference>
<dbReference type="SUPFAM" id="SSF47336">
    <property type="entry name" value="ACP-like"/>
    <property type="match status" value="3"/>
</dbReference>
<evidence type="ECO:0000313" key="4">
    <source>
        <dbReference type="Proteomes" id="UP000298595"/>
    </source>
</evidence>
<evidence type="ECO:0000313" key="3">
    <source>
        <dbReference type="EMBL" id="QCN99922.1"/>
    </source>
</evidence>
<feature type="domain" description="Carrier" evidence="2">
    <location>
        <begin position="20"/>
        <end position="99"/>
    </location>
</feature>
<dbReference type="PANTHER" id="PTHR42879">
    <property type="entry name" value="3-OXOACYL-(ACYL-CARRIER-PROTEIN) REDUCTASE"/>
    <property type="match status" value="1"/>
</dbReference>
<organism evidence="3 4">
    <name type="scientific">Azospirillum argentinense</name>
    <dbReference type="NCBI Taxonomy" id="2970906"/>
    <lineage>
        <taxon>Bacteria</taxon>
        <taxon>Pseudomonadati</taxon>
        <taxon>Pseudomonadota</taxon>
        <taxon>Alphaproteobacteria</taxon>
        <taxon>Rhodospirillales</taxon>
        <taxon>Azospirillaceae</taxon>
        <taxon>Azospirillum</taxon>
    </lineage>
</organism>
<dbReference type="Gene3D" id="1.10.1200.10">
    <property type="entry name" value="ACP-like"/>
    <property type="match status" value="3"/>
</dbReference>
<feature type="domain" description="Carrier" evidence="2">
    <location>
        <begin position="219"/>
        <end position="298"/>
    </location>
</feature>
<comment type="similarity">
    <text evidence="1">Belongs to the short-chain dehydrogenases/reductases (SDR) family.</text>
</comment>
<evidence type="ECO:0000256" key="1">
    <source>
        <dbReference type="ARBA" id="ARBA00006484"/>
    </source>
</evidence>
<dbReference type="SUPFAM" id="SSF51735">
    <property type="entry name" value="NAD(P)-binding Rossmann-fold domains"/>
    <property type="match status" value="1"/>
</dbReference>
<sequence>MDTFTSPLSEPVVASSAYGRGEGGYIDAFIDLVADVTRYPRDILDADADLENDLGIDSVKRGEIFLAARRRFQLADELEVPAEAFRTIRSAAAALTGRNRPVVALSEGRDRPVEPVLAANADASAGLLNQLTELVAEVTRYPADILLPDADFENDLGIDSVKRGEILVAVRRRFGLAEDFQADPSDFRTLEAVARMLSSVVAPIAALAPDTPPAGAIPVVEPTVLSRLKNIVARVTRYPEELLEPHADFEDDLGIDSVKRGEILLAVRDEFQLSTQVALNPEGFRTLEAAARILEELPVPKNGATGLRHGAAPATAQAAPATAVAPVEPVRPNHRRELTDIFADNGGRPFAGKVALVTGSGRGIGKDIACSLARLGATVIVNAFHSREEGEQTTAEIVQAGGSAHFLWGSVANPQHRKALFDAIEDLGGVDFFISNASNGLIGPFDRIDDAAWAKGFQTNLVGLHQCALRAAPMMARRGGGKIITLSTPVSHRHVADFACMAALKASVESLTRSMAVEFAAHNVSVNCVSAGAVYGDLIKKFPESDKAISYWTEKSLGNRLVYTQEICNFINFLLSGAADAINGSILVIDGGITIRL</sequence>
<protein>
    <submittedName>
        <fullName evidence="3">SDR family oxidoreductase</fullName>
    </submittedName>
</protein>
<dbReference type="Pfam" id="PF13561">
    <property type="entry name" value="adh_short_C2"/>
    <property type="match status" value="1"/>
</dbReference>
<accession>A0A4D8PPC3</accession>
<gene>
    <name evidence="3" type="ORF">D3093_32320</name>
</gene>
<dbReference type="InterPro" id="IPR009081">
    <property type="entry name" value="PP-bd_ACP"/>
</dbReference>
<dbReference type="PANTHER" id="PTHR42879:SF6">
    <property type="entry name" value="NADPH-DEPENDENT REDUCTASE BACG"/>
    <property type="match status" value="1"/>
</dbReference>
<reference evidence="3 4" key="1">
    <citation type="submission" date="2018-09" db="EMBL/GenBank/DDBJ databases">
        <title>Whole genome based analysis of evolution and adaptive divergence in Indian and Brazilian strains of Azospirillum brasilense.</title>
        <authorList>
            <person name="Singh C."/>
            <person name="Tripathi A.K."/>
        </authorList>
    </citation>
    <scope>NUCLEOTIDE SEQUENCE [LARGE SCALE GENOMIC DNA]</scope>
    <source>
        <strain evidence="3 4">MTCC4035</strain>
        <plasmid evidence="3 4">p4</plasmid>
    </source>
</reference>
<dbReference type="Gene3D" id="3.40.50.720">
    <property type="entry name" value="NAD(P)-binding Rossmann-like Domain"/>
    <property type="match status" value="1"/>
</dbReference>
<evidence type="ECO:0000259" key="2">
    <source>
        <dbReference type="PROSITE" id="PS50075"/>
    </source>
</evidence>
<dbReference type="Proteomes" id="UP000298595">
    <property type="component" value="Plasmid p4"/>
</dbReference>
<dbReference type="EMBL" id="CP032325">
    <property type="protein sequence ID" value="QCN99922.1"/>
    <property type="molecule type" value="Genomic_DNA"/>
</dbReference>
<dbReference type="InterPro" id="IPR036291">
    <property type="entry name" value="NAD(P)-bd_dom_sf"/>
</dbReference>
<dbReference type="RefSeq" id="WP_137118659.1">
    <property type="nucleotide sequence ID" value="NZ_CP032325.1"/>
</dbReference>
<dbReference type="AlphaFoldDB" id="A0A4D8PPC3"/>
<name>A0A4D8PPC3_9PROT</name>
<dbReference type="PROSITE" id="PS50075">
    <property type="entry name" value="CARRIER"/>
    <property type="match status" value="3"/>
</dbReference>
<keyword evidence="3" id="KW-0614">Plasmid</keyword>
<dbReference type="InterPro" id="IPR002347">
    <property type="entry name" value="SDR_fam"/>
</dbReference>
<dbReference type="InterPro" id="IPR050259">
    <property type="entry name" value="SDR"/>
</dbReference>
<feature type="domain" description="Carrier" evidence="2">
    <location>
        <begin position="122"/>
        <end position="201"/>
    </location>
</feature>
<geneLocation type="plasmid" evidence="3 4">
    <name>p4</name>
</geneLocation>
<proteinExistence type="inferred from homology"/>
<dbReference type="Pfam" id="PF00550">
    <property type="entry name" value="PP-binding"/>
    <property type="match status" value="3"/>
</dbReference>
<dbReference type="PRINTS" id="PR00081">
    <property type="entry name" value="GDHRDH"/>
</dbReference>